<accession>A0A1Y0ZC99</accession>
<dbReference type="EMBL" id="AP014704">
    <property type="protein sequence ID" value="BAR47251.1"/>
    <property type="molecule type" value="Genomic_DNA"/>
</dbReference>
<sequence>MEETQFLNPSKWNCKYNIIFTLKRRRKALYGELRQHLGATSRTLAQQKESRIEEGHIMRDHVHMMIAIPPRYAASRSSASPKARAPSMSPGCMGSASRISWISNSGPGAPTSPQLVETRRRSGPKSGSRSRSAWSSWTSGTERHRQVVQ</sequence>
<dbReference type="AlphaFoldDB" id="A0A1Y0ZC99"/>
<dbReference type="GO" id="GO:0006313">
    <property type="term" value="P:DNA transposition"/>
    <property type="evidence" value="ECO:0007669"/>
    <property type="project" value="InterPro"/>
</dbReference>
<dbReference type="NCBIfam" id="NF033573">
    <property type="entry name" value="transpos_IS200"/>
    <property type="match status" value="1"/>
</dbReference>
<dbReference type="Pfam" id="PF01797">
    <property type="entry name" value="Y1_Tnp"/>
    <property type="match status" value="1"/>
</dbReference>
<organism evidence="3 4">
    <name type="scientific">Methylobacterium aquaticum</name>
    <dbReference type="NCBI Taxonomy" id="270351"/>
    <lineage>
        <taxon>Bacteria</taxon>
        <taxon>Pseudomonadati</taxon>
        <taxon>Pseudomonadota</taxon>
        <taxon>Alphaproteobacteria</taxon>
        <taxon>Hyphomicrobiales</taxon>
        <taxon>Methylobacteriaceae</taxon>
        <taxon>Methylobacterium</taxon>
    </lineage>
</organism>
<feature type="region of interest" description="Disordered" evidence="1">
    <location>
        <begin position="73"/>
        <end position="149"/>
    </location>
</feature>
<reference evidence="4" key="2">
    <citation type="submission" date="2015-01" db="EMBL/GenBank/DDBJ databases">
        <title>Complete genome sequence of Methylobacterium aquaticum strain 22A.</title>
        <authorList>
            <person name="Tani A."/>
            <person name="Ogura Y."/>
            <person name="Hayashi T."/>
        </authorList>
    </citation>
    <scope>NUCLEOTIDE SEQUENCE [LARGE SCALE GENOMIC DNA]</scope>
    <source>
        <strain evidence="4">MA-22A</strain>
    </source>
</reference>
<evidence type="ECO:0000313" key="3">
    <source>
        <dbReference type="EMBL" id="BAR47251.1"/>
    </source>
</evidence>
<feature type="compositionally biased region" description="Low complexity" evidence="1">
    <location>
        <begin position="124"/>
        <end position="140"/>
    </location>
</feature>
<dbReference type="KEGG" id="maqu:Maq22A_c28725"/>
<feature type="domain" description="Transposase IS200-like" evidence="2">
    <location>
        <begin position="11"/>
        <end position="76"/>
    </location>
</feature>
<proteinExistence type="predicted"/>
<evidence type="ECO:0000259" key="2">
    <source>
        <dbReference type="Pfam" id="PF01797"/>
    </source>
</evidence>
<dbReference type="SUPFAM" id="SSF143422">
    <property type="entry name" value="Transposase IS200-like"/>
    <property type="match status" value="1"/>
</dbReference>
<dbReference type="STRING" id="270351.Maq22A_c28725"/>
<dbReference type="Proteomes" id="UP000061432">
    <property type="component" value="Chromosome"/>
</dbReference>
<feature type="compositionally biased region" description="Polar residues" evidence="1">
    <location>
        <begin position="97"/>
        <end position="115"/>
    </location>
</feature>
<dbReference type="GO" id="GO:0004803">
    <property type="term" value="F:transposase activity"/>
    <property type="evidence" value="ECO:0007669"/>
    <property type="project" value="InterPro"/>
</dbReference>
<dbReference type="InterPro" id="IPR036515">
    <property type="entry name" value="Transposase_17_sf"/>
</dbReference>
<evidence type="ECO:0000313" key="4">
    <source>
        <dbReference type="Proteomes" id="UP000061432"/>
    </source>
</evidence>
<feature type="compositionally biased region" description="Low complexity" evidence="1">
    <location>
        <begin position="73"/>
        <end position="90"/>
    </location>
</feature>
<dbReference type="GO" id="GO:0003677">
    <property type="term" value="F:DNA binding"/>
    <property type="evidence" value="ECO:0007669"/>
    <property type="project" value="InterPro"/>
</dbReference>
<protein>
    <submittedName>
        <fullName evidence="3">Transposase and inactivated derivatives</fullName>
    </submittedName>
</protein>
<dbReference type="PANTHER" id="PTHR33360:SF2">
    <property type="entry name" value="TRANSPOSASE FOR INSERTION SEQUENCE ELEMENT IS200"/>
    <property type="match status" value="1"/>
</dbReference>
<dbReference type="InterPro" id="IPR002686">
    <property type="entry name" value="Transposase_17"/>
</dbReference>
<reference evidence="3 4" key="1">
    <citation type="journal article" date="2015" name="Genome Announc.">
        <title>Complete Genome Sequence of Methylobacterium aquaticum Strain 22A, Isolated from Racomitrium japonicum Moss.</title>
        <authorList>
            <person name="Tani A."/>
            <person name="Ogura Y."/>
            <person name="Hayashi T."/>
            <person name="Kimbara K."/>
        </authorList>
    </citation>
    <scope>NUCLEOTIDE SEQUENCE [LARGE SCALE GENOMIC DNA]</scope>
    <source>
        <strain evidence="3 4">MA-22A</strain>
    </source>
</reference>
<evidence type="ECO:0000256" key="1">
    <source>
        <dbReference type="SAM" id="MobiDB-lite"/>
    </source>
</evidence>
<dbReference type="Gene3D" id="3.30.70.1290">
    <property type="entry name" value="Transposase IS200-like"/>
    <property type="match status" value="1"/>
</dbReference>
<dbReference type="PANTHER" id="PTHR33360">
    <property type="entry name" value="TRANSPOSASE FOR INSERTION SEQUENCE ELEMENT IS200"/>
    <property type="match status" value="1"/>
</dbReference>
<gene>
    <name evidence="3" type="ORF">Maq22A_c28725</name>
</gene>
<name>A0A1Y0ZC99_9HYPH</name>